<keyword evidence="4" id="KW-1185">Reference proteome</keyword>
<reference evidence="3 4" key="1">
    <citation type="submission" date="2019-04" db="EMBL/GenBank/DDBJ databases">
        <authorList>
            <person name="Liu Q."/>
            <person name="Xin Y.-H."/>
        </authorList>
    </citation>
    <scope>NUCLEOTIDE SEQUENCE [LARGE SCALE GENOMIC DNA]</scope>
    <source>
        <strain evidence="3 4">AM23</strain>
    </source>
</reference>
<evidence type="ECO:0000313" key="4">
    <source>
        <dbReference type="Proteomes" id="UP000305233"/>
    </source>
</evidence>
<dbReference type="RefSeq" id="WP_136452636.1">
    <property type="nucleotide sequence ID" value="NZ_SSWH01000001.1"/>
</dbReference>
<feature type="region of interest" description="Disordered" evidence="1">
    <location>
        <begin position="1"/>
        <end position="57"/>
    </location>
</feature>
<dbReference type="Pfam" id="PF20088">
    <property type="entry name" value="DUF6480"/>
    <property type="match status" value="1"/>
</dbReference>
<feature type="compositionally biased region" description="Basic and acidic residues" evidence="1">
    <location>
        <begin position="1"/>
        <end position="18"/>
    </location>
</feature>
<organism evidence="3 4">
    <name type="scientific">Arthrobacter echini</name>
    <dbReference type="NCBI Taxonomy" id="1529066"/>
    <lineage>
        <taxon>Bacteria</taxon>
        <taxon>Bacillati</taxon>
        <taxon>Actinomycetota</taxon>
        <taxon>Actinomycetes</taxon>
        <taxon>Micrococcales</taxon>
        <taxon>Micrococcaceae</taxon>
        <taxon>Arthrobacter</taxon>
    </lineage>
</organism>
<evidence type="ECO:0000256" key="1">
    <source>
        <dbReference type="SAM" id="MobiDB-lite"/>
    </source>
</evidence>
<evidence type="ECO:0000313" key="3">
    <source>
        <dbReference type="EMBL" id="THJ68534.1"/>
    </source>
</evidence>
<dbReference type="EMBL" id="SSWH01000001">
    <property type="protein sequence ID" value="THJ68534.1"/>
    <property type="molecule type" value="Genomic_DNA"/>
</dbReference>
<dbReference type="InterPro" id="IPR045512">
    <property type="entry name" value="DUF6480"/>
</dbReference>
<protein>
    <submittedName>
        <fullName evidence="3">Uncharacterized protein</fullName>
    </submittedName>
</protein>
<dbReference type="AlphaFoldDB" id="A0A4S5EA54"/>
<keyword evidence="2" id="KW-1133">Transmembrane helix</keyword>
<evidence type="ECO:0000256" key="2">
    <source>
        <dbReference type="SAM" id="Phobius"/>
    </source>
</evidence>
<name>A0A4S5EA54_9MICC</name>
<keyword evidence="2" id="KW-0812">Transmembrane</keyword>
<sequence>MTERHPDPSDSDAGHPDPEENNITGLEPGGGVPPGETPPAEASTTWDQGHTEDKTQSKGITAVWIGVVAVIVLLVLIFIVGNIVGLINLT</sequence>
<dbReference type="Proteomes" id="UP000305233">
    <property type="component" value="Unassembled WGS sequence"/>
</dbReference>
<gene>
    <name evidence="3" type="ORF">E8P82_01055</name>
</gene>
<accession>A0A4S5EA54</accession>
<proteinExistence type="predicted"/>
<keyword evidence="2" id="KW-0472">Membrane</keyword>
<feature type="transmembrane region" description="Helical" evidence="2">
    <location>
        <begin position="62"/>
        <end position="87"/>
    </location>
</feature>
<comment type="caution">
    <text evidence="3">The sequence shown here is derived from an EMBL/GenBank/DDBJ whole genome shotgun (WGS) entry which is preliminary data.</text>
</comment>